<dbReference type="OrthoDB" id="8909229at2"/>
<comment type="similarity">
    <text evidence="2 4">Belongs to the FliE family.</text>
</comment>
<evidence type="ECO:0000256" key="4">
    <source>
        <dbReference type="HAMAP-Rule" id="MF_00724"/>
    </source>
</evidence>
<keyword evidence="6" id="KW-0969">Cilium</keyword>
<dbReference type="InterPro" id="IPR001624">
    <property type="entry name" value="FliE"/>
</dbReference>
<dbReference type="Proteomes" id="UP000077037">
    <property type="component" value="Unassembled WGS sequence"/>
</dbReference>
<keyword evidence="6" id="KW-0966">Cell projection</keyword>
<gene>
    <name evidence="4 6" type="primary">fliE</name>
    <name evidence="6" type="ORF">SAMEA1982600_01010</name>
</gene>
<dbReference type="EMBL" id="FKBS01000008">
    <property type="protein sequence ID" value="SAI02739.1"/>
    <property type="molecule type" value="Genomic_DNA"/>
</dbReference>
<dbReference type="GO" id="GO:0071973">
    <property type="term" value="P:bacterial-type flagellum-dependent cell motility"/>
    <property type="evidence" value="ECO:0007669"/>
    <property type="project" value="InterPro"/>
</dbReference>
<dbReference type="HAMAP" id="MF_00724">
    <property type="entry name" value="FliE"/>
    <property type="match status" value="1"/>
</dbReference>
<keyword evidence="6" id="KW-0282">Flagellum</keyword>
<sequence length="111" mass="11680">MAVNGLSGIESMLQQMRTVVRTAQNGVSDPAELSPQPSGGFAAELANSIRRVSAAQKAAGAQAQAFELGAPDVSLNDVMIDLQKASIGFQTTVQVRNRLVAAYREISTMAM</sequence>
<dbReference type="PANTHER" id="PTHR34653:SF1">
    <property type="entry name" value="FLAGELLAR HOOK-BASAL BODY COMPLEX PROTEIN FLIE"/>
    <property type="match status" value="1"/>
</dbReference>
<reference evidence="6 7" key="1">
    <citation type="submission" date="2016-03" db="EMBL/GenBank/DDBJ databases">
        <authorList>
            <consortium name="Pathogen Informatics"/>
        </authorList>
    </citation>
    <scope>NUCLEOTIDE SEQUENCE [LARGE SCALE GENOMIC DNA]</scope>
    <source>
        <strain evidence="6 7">NCTC13364</strain>
    </source>
</reference>
<evidence type="ECO:0000313" key="6">
    <source>
        <dbReference type="EMBL" id="SAI02739.1"/>
    </source>
</evidence>
<comment type="subcellular location">
    <subcellularLocation>
        <location evidence="1 4">Bacterial flagellum basal body</location>
    </subcellularLocation>
</comment>
<evidence type="ECO:0000256" key="3">
    <source>
        <dbReference type="ARBA" id="ARBA00023143"/>
    </source>
</evidence>
<name>A0A157M2B9_9BORD</name>
<dbReference type="Pfam" id="PF02049">
    <property type="entry name" value="FliE"/>
    <property type="match status" value="1"/>
</dbReference>
<keyword evidence="3 4" id="KW-0975">Bacterial flagellum</keyword>
<dbReference type="PRINTS" id="PR01006">
    <property type="entry name" value="FLGHOOKFLIE"/>
</dbReference>
<evidence type="ECO:0000256" key="5">
    <source>
        <dbReference type="NCBIfam" id="TIGR00205"/>
    </source>
</evidence>
<protein>
    <recommendedName>
        <fullName evidence="4 5">Flagellar hook-basal body complex protein FliE</fullName>
    </recommendedName>
</protein>
<dbReference type="PANTHER" id="PTHR34653">
    <property type="match status" value="1"/>
</dbReference>
<dbReference type="GO" id="GO:0005198">
    <property type="term" value="F:structural molecule activity"/>
    <property type="evidence" value="ECO:0007669"/>
    <property type="project" value="UniProtKB-UniRule"/>
</dbReference>
<evidence type="ECO:0000256" key="2">
    <source>
        <dbReference type="ARBA" id="ARBA00009272"/>
    </source>
</evidence>
<dbReference type="RefSeq" id="WP_066409366.1">
    <property type="nucleotide sequence ID" value="NZ_FKBS01000008.1"/>
</dbReference>
<dbReference type="NCBIfam" id="TIGR00205">
    <property type="entry name" value="fliE"/>
    <property type="match status" value="1"/>
</dbReference>
<dbReference type="GO" id="GO:0003774">
    <property type="term" value="F:cytoskeletal motor activity"/>
    <property type="evidence" value="ECO:0007669"/>
    <property type="project" value="InterPro"/>
</dbReference>
<dbReference type="GO" id="GO:0009425">
    <property type="term" value="C:bacterial-type flagellum basal body"/>
    <property type="evidence" value="ECO:0007669"/>
    <property type="project" value="UniProtKB-SubCell"/>
</dbReference>
<organism evidence="6 7">
    <name type="scientific">Bordetella ansorpii</name>
    <dbReference type="NCBI Taxonomy" id="288768"/>
    <lineage>
        <taxon>Bacteria</taxon>
        <taxon>Pseudomonadati</taxon>
        <taxon>Pseudomonadota</taxon>
        <taxon>Betaproteobacteria</taxon>
        <taxon>Burkholderiales</taxon>
        <taxon>Alcaligenaceae</taxon>
        <taxon>Bordetella</taxon>
    </lineage>
</organism>
<evidence type="ECO:0000313" key="7">
    <source>
        <dbReference type="Proteomes" id="UP000077037"/>
    </source>
</evidence>
<evidence type="ECO:0000256" key="1">
    <source>
        <dbReference type="ARBA" id="ARBA00004117"/>
    </source>
</evidence>
<proteinExistence type="inferred from homology"/>
<accession>A0A157M2B9</accession>
<dbReference type="AlphaFoldDB" id="A0A157M2B9"/>